<dbReference type="Proteomes" id="UP000346198">
    <property type="component" value="Unassembled WGS sequence"/>
</dbReference>
<dbReference type="EMBL" id="CAAHFH010000001">
    <property type="protein sequence ID" value="VGO20327.1"/>
    <property type="molecule type" value="Genomic_DNA"/>
</dbReference>
<dbReference type="AlphaFoldDB" id="A0A6C2ULM7"/>
<proteinExistence type="predicted"/>
<reference evidence="1 2" key="1">
    <citation type="submission" date="2019-04" db="EMBL/GenBank/DDBJ databases">
        <authorList>
            <person name="Van Vliet M D."/>
        </authorList>
    </citation>
    <scope>NUCLEOTIDE SEQUENCE [LARGE SCALE GENOMIC DNA]</scope>
    <source>
        <strain evidence="1 2">F21</strain>
    </source>
</reference>
<gene>
    <name evidence="1" type="ORF">SCARR_02389</name>
</gene>
<organism evidence="1 2">
    <name type="scientific">Pontiella sulfatireligans</name>
    <dbReference type="NCBI Taxonomy" id="2750658"/>
    <lineage>
        <taxon>Bacteria</taxon>
        <taxon>Pseudomonadati</taxon>
        <taxon>Kiritimatiellota</taxon>
        <taxon>Kiritimatiellia</taxon>
        <taxon>Kiritimatiellales</taxon>
        <taxon>Pontiellaceae</taxon>
        <taxon>Pontiella</taxon>
    </lineage>
</organism>
<evidence type="ECO:0000313" key="2">
    <source>
        <dbReference type="Proteomes" id="UP000346198"/>
    </source>
</evidence>
<protein>
    <submittedName>
        <fullName evidence="1">Uncharacterized protein</fullName>
    </submittedName>
</protein>
<sequence length="181" mass="20327">MTLPRSVFIPCRLCIGERTLVPSGIRTFRPWNVRPFVPYSFRWLFTSCCRTISAGSLAQASSYDSLAGSIPSPLPDNAQFKQFGDQPGNAAPKALLGIEHKGEKNNLQRENTRSGKRPFFRAVISKVSFDTSSPKLARRRLDLSVLIIVASLLDQFHVYRAQFVVQQPYPCPLGRCRLELV</sequence>
<evidence type="ECO:0000313" key="1">
    <source>
        <dbReference type="EMBL" id="VGO20327.1"/>
    </source>
</evidence>
<keyword evidence="2" id="KW-1185">Reference proteome</keyword>
<name>A0A6C2ULM7_9BACT</name>
<accession>A0A6C2ULM7</accession>